<gene>
    <name evidence="1" type="ORF">JNW91_01625</name>
</gene>
<evidence type="ECO:0000313" key="2">
    <source>
        <dbReference type="Proteomes" id="UP000601027"/>
    </source>
</evidence>
<reference evidence="1 2" key="1">
    <citation type="submission" date="2021-01" db="EMBL/GenBank/DDBJ databases">
        <title>Draft genome sequence of Micromonospora sp. strain STR1_7.</title>
        <authorList>
            <person name="Karlyshev A."/>
            <person name="Jawad R."/>
        </authorList>
    </citation>
    <scope>NUCLEOTIDE SEQUENCE [LARGE SCALE GENOMIC DNA]</scope>
    <source>
        <strain evidence="1 2">STR1-7</strain>
    </source>
</reference>
<dbReference type="InterPro" id="IPR006230">
    <property type="entry name" value="MutL"/>
</dbReference>
<evidence type="ECO:0000313" key="1">
    <source>
        <dbReference type="EMBL" id="MBM0230690.1"/>
    </source>
</evidence>
<dbReference type="Pfam" id="PF13941">
    <property type="entry name" value="MutL"/>
    <property type="match status" value="1"/>
</dbReference>
<dbReference type="RefSeq" id="WP_203173177.1">
    <property type="nucleotide sequence ID" value="NZ_JAEVHM010000003.1"/>
</dbReference>
<dbReference type="Proteomes" id="UP000601027">
    <property type="component" value="Unassembled WGS sequence"/>
</dbReference>
<organism evidence="1 2">
    <name type="scientific">Micromonospora parastrephiae</name>
    <dbReference type="NCBI Taxonomy" id="2806101"/>
    <lineage>
        <taxon>Bacteria</taxon>
        <taxon>Bacillati</taxon>
        <taxon>Actinomycetota</taxon>
        <taxon>Actinomycetes</taxon>
        <taxon>Micromonosporales</taxon>
        <taxon>Micromonosporaceae</taxon>
        <taxon>Micromonospora</taxon>
    </lineage>
</organism>
<comment type="caution">
    <text evidence="1">The sequence shown here is derived from an EMBL/GenBank/DDBJ whole genome shotgun (WGS) entry which is preliminary data.</text>
</comment>
<accession>A0ABS1XN50</accession>
<dbReference type="EMBL" id="JAEVHM010000003">
    <property type="protein sequence ID" value="MBM0230690.1"/>
    <property type="molecule type" value="Genomic_DNA"/>
</dbReference>
<protein>
    <submittedName>
        <fullName evidence="1">Glutamate mutase L</fullName>
    </submittedName>
</protein>
<proteinExistence type="predicted"/>
<keyword evidence="2" id="KW-1185">Reference proteome</keyword>
<sequence>MSSVRLVDVGSTVIKICTSTTTHGVGPVTRIPRDPQRAPGRQVLDLVAASGDADLPMRACSSANGGLRVGVVGLTYRHSVRAAVAAVADGGGNLVYRQTLGEPAPAIQPVDALVVAGGVDGSDLAPLRAAVQRFNLDAYPHDVLIWAGADDPASTRCLSPAIQVPNVLDRALRPATSGLAGAVRDLYLSDLVDRKGLADLAAAVSGPIEPTPVVVGAGVTALVTDPLVRALAPGLAEPMVVVDVGARRPTCSSAPNYGPTRSAAPDAKARSCAVCSPILVWLRHEPGCCAGPVTSKSSSI</sequence>
<name>A0ABS1XN50_9ACTN</name>